<evidence type="ECO:0000313" key="1">
    <source>
        <dbReference type="EMBL" id="MBW94967.1"/>
    </source>
</evidence>
<protein>
    <submittedName>
        <fullName evidence="1">30S ribosomal protein S10ic</fullName>
    </submittedName>
</protein>
<organism evidence="1">
    <name type="scientific">Rhizophora mucronata</name>
    <name type="common">Asiatic mangrove</name>
    <dbReference type="NCBI Taxonomy" id="61149"/>
    <lineage>
        <taxon>Eukaryota</taxon>
        <taxon>Viridiplantae</taxon>
        <taxon>Streptophyta</taxon>
        <taxon>Embryophyta</taxon>
        <taxon>Tracheophyta</taxon>
        <taxon>Spermatophyta</taxon>
        <taxon>Magnoliopsida</taxon>
        <taxon>eudicotyledons</taxon>
        <taxon>Gunneridae</taxon>
        <taxon>Pentapetalae</taxon>
        <taxon>rosids</taxon>
        <taxon>fabids</taxon>
        <taxon>Malpighiales</taxon>
        <taxon>Rhizophoraceae</taxon>
        <taxon>Rhizophora</taxon>
    </lineage>
</organism>
<keyword evidence="1" id="KW-0687">Ribonucleoprotein</keyword>
<keyword evidence="1" id="KW-0689">Ribosomal protein</keyword>
<accession>A0A2P2JNA4</accession>
<proteinExistence type="predicted"/>
<reference evidence="1" key="1">
    <citation type="submission" date="2018-02" db="EMBL/GenBank/DDBJ databases">
        <title>Rhizophora mucronata_Transcriptome.</title>
        <authorList>
            <person name="Meera S.P."/>
            <person name="Sreeshan A."/>
            <person name="Augustine A."/>
        </authorList>
    </citation>
    <scope>NUCLEOTIDE SEQUENCE</scope>
    <source>
        <tissue evidence="1">Leaf</tissue>
    </source>
</reference>
<dbReference type="EMBL" id="GGEC01014484">
    <property type="protein sequence ID" value="MBW94967.1"/>
    <property type="molecule type" value="Transcribed_RNA"/>
</dbReference>
<name>A0A2P2JNA4_RHIMU</name>
<dbReference type="GO" id="GO:0005840">
    <property type="term" value="C:ribosome"/>
    <property type="evidence" value="ECO:0007669"/>
    <property type="project" value="UniProtKB-KW"/>
</dbReference>
<sequence>MAVLSSISTAIMPSLSISNSPSLTSKPAMLPPFSSFSLTCRSVDTGFVRILKASPSPRRVFAAPEVVESQDTLDPPAETLGGPDSDSFEVCFYIPSFVFVSWSFAWLLRKYGDWRKVNKCLFFLTF</sequence>
<dbReference type="AlphaFoldDB" id="A0A2P2JNA4"/>